<feature type="compositionally biased region" description="Basic and acidic residues" evidence="1">
    <location>
        <begin position="347"/>
        <end position="363"/>
    </location>
</feature>
<evidence type="ECO:0000313" key="4">
    <source>
        <dbReference type="Proteomes" id="UP000828390"/>
    </source>
</evidence>
<evidence type="ECO:0000256" key="1">
    <source>
        <dbReference type="SAM" id="MobiDB-lite"/>
    </source>
</evidence>
<dbReference type="Proteomes" id="UP000828390">
    <property type="component" value="Unassembled WGS sequence"/>
</dbReference>
<name>A0A9D4KL45_DREPO</name>
<dbReference type="EMBL" id="JAIWYP010000004">
    <property type="protein sequence ID" value="KAH3841076.1"/>
    <property type="molecule type" value="Genomic_DNA"/>
</dbReference>
<feature type="compositionally biased region" description="Basic and acidic residues" evidence="1">
    <location>
        <begin position="511"/>
        <end position="540"/>
    </location>
</feature>
<sequence>MPNWSRGESRQRPGRAPVYRNSTDTHRCYTGGAPVNAFGVPAERRFTDVPYLYWDSAGIHRGYTGATPATTGALPKLCRGLYGPRWSYCAVPVVPGAVPVVVCAAPVVAGTVANGLTENGKHLWMGAKKTKLGPVKEQETDLNKGVIETKHFDQMEEVHSDANNSSKVTPLGKDFMDARGKMFPSPVQGEVGIDRMEENGRGKDTQSTRTTNVSLFAHDVPSETMNSGNQISSVETITNGNGHEDAIKAFKENKCSDSAQHSPIQRTARTDAFMQTSEKTNLGNKQKCNVQTEPTTNKITRILIGSNRDIVDEDKKSEDKHTEHKPVAEHETPKIKEAAATRKKKKTIDAKKTKLGPDKEQETHSNIGVIKTTHFDKKEEVPRIGDAHNSSKVTLFGRDFTDAKSRKFLSPVPAHDVPSETVNSGNQISSVETVTNGNDHEDAIKAFKENKCSDSAQYSPIQRTARTDAFMQTSEKNNLGCDNKQNCNVQTEPSTNKITRILIGSNGDIDEDKKSEDKHIEHKPVNEQETPPKQEKAEERRKKKKKNPLKRESEKRKLKVKVSELQQKLITHEKEIEDLKTRLSRVLGDRLTDNNHNIADLSDMNRPTKIAERFSELYDNQWTNVFETLTAGNKMGEKEAIRFLLETIKTIYNTCRKKSIDGYDRLQSAASEFAGVDLEELSRGYAHWLKLFKDSRKHNYLKFLYLLEVTIQTEFEGSVHTSIINSKDFKEYSTLATELCWLMCIQDPPVVMVTDCHHGELFDKNLFRMYKRNGVSYSYLVWPALLLHTGGGILMKGVAQPKKGMNALFNLTKHDTKVQPAK</sequence>
<dbReference type="InterPro" id="IPR031981">
    <property type="entry name" value="MIEAP_C"/>
</dbReference>
<evidence type="ECO:0000259" key="2">
    <source>
        <dbReference type="Pfam" id="PF16026"/>
    </source>
</evidence>
<comment type="caution">
    <text evidence="3">The sequence shown here is derived from an EMBL/GenBank/DDBJ whole genome shotgun (WGS) entry which is preliminary data.</text>
</comment>
<proteinExistence type="predicted"/>
<dbReference type="AlphaFoldDB" id="A0A9D4KL45"/>
<reference evidence="3" key="1">
    <citation type="journal article" date="2019" name="bioRxiv">
        <title>The Genome of the Zebra Mussel, Dreissena polymorpha: A Resource for Invasive Species Research.</title>
        <authorList>
            <person name="McCartney M.A."/>
            <person name="Auch B."/>
            <person name="Kono T."/>
            <person name="Mallez S."/>
            <person name="Zhang Y."/>
            <person name="Obille A."/>
            <person name="Becker A."/>
            <person name="Abrahante J.E."/>
            <person name="Garbe J."/>
            <person name="Badalamenti J.P."/>
            <person name="Herman A."/>
            <person name="Mangelson H."/>
            <person name="Liachko I."/>
            <person name="Sullivan S."/>
            <person name="Sone E.D."/>
            <person name="Koren S."/>
            <person name="Silverstein K.A.T."/>
            <person name="Beckman K.B."/>
            <person name="Gohl D.M."/>
        </authorList>
    </citation>
    <scope>NUCLEOTIDE SEQUENCE</scope>
    <source>
        <strain evidence="3">Duluth1</strain>
        <tissue evidence="3">Whole animal</tissue>
    </source>
</reference>
<gene>
    <name evidence="3" type="ORF">DPMN_114534</name>
</gene>
<protein>
    <recommendedName>
        <fullName evidence="2">Mitochondria-eating protein C-terminal domain-containing protein</fullName>
    </recommendedName>
</protein>
<feature type="region of interest" description="Disordered" evidence="1">
    <location>
        <begin position="498"/>
        <end position="561"/>
    </location>
</feature>
<dbReference type="Pfam" id="PF16026">
    <property type="entry name" value="MIEAP"/>
    <property type="match status" value="1"/>
</dbReference>
<accession>A0A9D4KL45</accession>
<feature type="region of interest" description="Disordered" evidence="1">
    <location>
        <begin position="1"/>
        <end position="23"/>
    </location>
</feature>
<feature type="compositionally biased region" description="Basic and acidic residues" evidence="1">
    <location>
        <begin position="312"/>
        <end position="340"/>
    </location>
</feature>
<organism evidence="3 4">
    <name type="scientific">Dreissena polymorpha</name>
    <name type="common">Zebra mussel</name>
    <name type="synonym">Mytilus polymorpha</name>
    <dbReference type="NCBI Taxonomy" id="45954"/>
    <lineage>
        <taxon>Eukaryota</taxon>
        <taxon>Metazoa</taxon>
        <taxon>Spiralia</taxon>
        <taxon>Lophotrochozoa</taxon>
        <taxon>Mollusca</taxon>
        <taxon>Bivalvia</taxon>
        <taxon>Autobranchia</taxon>
        <taxon>Heteroconchia</taxon>
        <taxon>Euheterodonta</taxon>
        <taxon>Imparidentia</taxon>
        <taxon>Neoheterodontei</taxon>
        <taxon>Myida</taxon>
        <taxon>Dreissenoidea</taxon>
        <taxon>Dreissenidae</taxon>
        <taxon>Dreissena</taxon>
    </lineage>
</organism>
<keyword evidence="4" id="KW-1185">Reference proteome</keyword>
<feature type="region of interest" description="Disordered" evidence="1">
    <location>
        <begin position="312"/>
        <end position="363"/>
    </location>
</feature>
<evidence type="ECO:0000313" key="3">
    <source>
        <dbReference type="EMBL" id="KAH3841076.1"/>
    </source>
</evidence>
<feature type="domain" description="Mitochondria-eating protein C-terminal" evidence="2">
    <location>
        <begin position="606"/>
        <end position="800"/>
    </location>
</feature>
<reference evidence="3" key="2">
    <citation type="submission" date="2020-11" db="EMBL/GenBank/DDBJ databases">
        <authorList>
            <person name="McCartney M.A."/>
            <person name="Auch B."/>
            <person name="Kono T."/>
            <person name="Mallez S."/>
            <person name="Becker A."/>
            <person name="Gohl D.M."/>
            <person name="Silverstein K.A.T."/>
            <person name="Koren S."/>
            <person name="Bechman K.B."/>
            <person name="Herman A."/>
            <person name="Abrahante J.E."/>
            <person name="Garbe J."/>
        </authorList>
    </citation>
    <scope>NUCLEOTIDE SEQUENCE</scope>
    <source>
        <strain evidence="3">Duluth1</strain>
        <tissue evidence="3">Whole animal</tissue>
    </source>
</reference>